<protein>
    <submittedName>
        <fullName evidence="1">Uncharacterized protein</fullName>
    </submittedName>
</protein>
<comment type="caution">
    <text evidence="1">The sequence shown here is derived from an EMBL/GenBank/DDBJ whole genome shotgun (WGS) entry which is preliminary data.</text>
</comment>
<keyword evidence="2" id="KW-1185">Reference proteome</keyword>
<evidence type="ECO:0000313" key="2">
    <source>
        <dbReference type="Proteomes" id="UP000093352"/>
    </source>
</evidence>
<dbReference type="STRING" id="1871336.BBG48_05490"/>
<evidence type="ECO:0000313" key="1">
    <source>
        <dbReference type="EMBL" id="RDY20772.1"/>
    </source>
</evidence>
<accession>A0A371IJV2</accession>
<gene>
    <name evidence="1" type="ORF">BBG48_008400</name>
</gene>
<organism evidence="1 2">
    <name type="scientific">Criibacterium bergeronii</name>
    <dbReference type="NCBI Taxonomy" id="1871336"/>
    <lineage>
        <taxon>Bacteria</taxon>
        <taxon>Bacillati</taxon>
        <taxon>Bacillota</taxon>
        <taxon>Clostridia</taxon>
        <taxon>Peptostreptococcales</taxon>
        <taxon>Filifactoraceae</taxon>
        <taxon>Criibacterium</taxon>
    </lineage>
</organism>
<name>A0A371IJV2_9FIRM</name>
<sequence length="163" mass="17191">MQVSRVDNTMFIPINGVYGVQNEQGINPNPFGADKVDKAKELSPSGKVECQTCKNRTYVDQSGDAGVSFKAPGHISPEASAAVVSSHEAEHVAIAKAEGGKAGNKLVRASVRLHMSTCPECGRAYVSGGTTTTQISYSDPNQKRGGVNSIDEDLKGVVVDKKI</sequence>
<dbReference type="EMBL" id="MBEW02000021">
    <property type="protein sequence ID" value="RDY20772.1"/>
    <property type="molecule type" value="Genomic_DNA"/>
</dbReference>
<reference evidence="1 2" key="1">
    <citation type="journal article" date="2016" name="Genome Announc.">
        <title>Draft Genome Sequence of Criibacterium bergeronii gen. nov., sp. nov., Strain CCRI-22567T, Isolated from a Vaginal Sample from a Woman with Bacterial Vaginosis.</title>
        <authorList>
            <person name="Maheux A.F."/>
            <person name="Berube E."/>
            <person name="Boudreau D.K."/>
            <person name="Raymond F."/>
            <person name="Corbeil J."/>
            <person name="Roy P.H."/>
            <person name="Boissinot M."/>
            <person name="Omar R.F."/>
        </authorList>
    </citation>
    <scope>NUCLEOTIDE SEQUENCE [LARGE SCALE GENOMIC DNA]</scope>
    <source>
        <strain evidence="1 2">CCRI-22567</strain>
    </source>
</reference>
<dbReference type="RefSeq" id="WP_068914055.1">
    <property type="nucleotide sequence ID" value="NZ_MBEW02000021.1"/>
</dbReference>
<proteinExistence type="predicted"/>
<dbReference type="AlphaFoldDB" id="A0A371IJV2"/>
<dbReference type="Proteomes" id="UP000093352">
    <property type="component" value="Unassembled WGS sequence"/>
</dbReference>